<evidence type="ECO:0000256" key="1">
    <source>
        <dbReference type="SAM" id="MobiDB-lite"/>
    </source>
</evidence>
<gene>
    <name evidence="2" type="ORF">J4Q44_G00275830</name>
</gene>
<dbReference type="EMBL" id="JAGTTL010000026">
    <property type="protein sequence ID" value="KAK6301530.1"/>
    <property type="molecule type" value="Genomic_DNA"/>
</dbReference>
<keyword evidence="3" id="KW-1185">Reference proteome</keyword>
<organism evidence="2 3">
    <name type="scientific">Coregonus suidteri</name>
    <dbReference type="NCBI Taxonomy" id="861788"/>
    <lineage>
        <taxon>Eukaryota</taxon>
        <taxon>Metazoa</taxon>
        <taxon>Chordata</taxon>
        <taxon>Craniata</taxon>
        <taxon>Vertebrata</taxon>
        <taxon>Euteleostomi</taxon>
        <taxon>Actinopterygii</taxon>
        <taxon>Neopterygii</taxon>
        <taxon>Teleostei</taxon>
        <taxon>Protacanthopterygii</taxon>
        <taxon>Salmoniformes</taxon>
        <taxon>Salmonidae</taxon>
        <taxon>Coregoninae</taxon>
        <taxon>Coregonus</taxon>
    </lineage>
</organism>
<protein>
    <submittedName>
        <fullName evidence="2">Uncharacterized protein</fullName>
    </submittedName>
</protein>
<dbReference type="Proteomes" id="UP001356427">
    <property type="component" value="Unassembled WGS sequence"/>
</dbReference>
<feature type="region of interest" description="Disordered" evidence="1">
    <location>
        <begin position="104"/>
        <end position="123"/>
    </location>
</feature>
<accession>A0AAN8L4Y9</accession>
<proteinExistence type="predicted"/>
<name>A0AAN8L4Y9_9TELE</name>
<evidence type="ECO:0000313" key="3">
    <source>
        <dbReference type="Proteomes" id="UP001356427"/>
    </source>
</evidence>
<comment type="caution">
    <text evidence="2">The sequence shown here is derived from an EMBL/GenBank/DDBJ whole genome shotgun (WGS) entry which is preliminary data.</text>
</comment>
<reference evidence="2 3" key="1">
    <citation type="submission" date="2021-04" db="EMBL/GenBank/DDBJ databases">
        <authorList>
            <person name="De Guttry C."/>
            <person name="Zahm M."/>
            <person name="Klopp C."/>
            <person name="Cabau C."/>
            <person name="Louis A."/>
            <person name="Berthelot C."/>
            <person name="Parey E."/>
            <person name="Roest Crollius H."/>
            <person name="Montfort J."/>
            <person name="Robinson-Rechavi M."/>
            <person name="Bucao C."/>
            <person name="Bouchez O."/>
            <person name="Gislard M."/>
            <person name="Lluch J."/>
            <person name="Milhes M."/>
            <person name="Lampietro C."/>
            <person name="Lopez Roques C."/>
            <person name="Donnadieu C."/>
            <person name="Braasch I."/>
            <person name="Desvignes T."/>
            <person name="Postlethwait J."/>
            <person name="Bobe J."/>
            <person name="Wedekind C."/>
            <person name="Guiguen Y."/>
        </authorList>
    </citation>
    <scope>NUCLEOTIDE SEQUENCE [LARGE SCALE GENOMIC DNA]</scope>
    <source>
        <strain evidence="2">Cs_M1</strain>
        <tissue evidence="2">Blood</tissue>
    </source>
</reference>
<sequence length="123" mass="13533">MCLKSWSLTSLRFSYKWALSLFGGSSRECSYAYTNDARPGNSSSSTERGASGGTHMERCILLSRHTSKLNVHNVWKSGVDLFQWEGKMESIRWLLAVAGVEMEHSGSVGGNGWNEAGSNPRLS</sequence>
<evidence type="ECO:0000313" key="2">
    <source>
        <dbReference type="EMBL" id="KAK6301530.1"/>
    </source>
</evidence>
<dbReference type="AlphaFoldDB" id="A0AAN8L4Y9"/>